<gene>
    <name evidence="2" type="ORF">CR513_32588</name>
</gene>
<name>A0A371G6D3_MUCPR</name>
<sequence>MQTNPQVYGMPTPPIGAADASNTFPSPHSHSKPDNTVNTRYPASQRWANLRLTTFFYCF</sequence>
<evidence type="ECO:0000313" key="3">
    <source>
        <dbReference type="Proteomes" id="UP000257109"/>
    </source>
</evidence>
<keyword evidence="3" id="KW-1185">Reference proteome</keyword>
<evidence type="ECO:0000313" key="2">
    <source>
        <dbReference type="EMBL" id="RDX86122.1"/>
    </source>
</evidence>
<feature type="region of interest" description="Disordered" evidence="1">
    <location>
        <begin position="1"/>
        <end position="38"/>
    </location>
</feature>
<feature type="non-terminal residue" evidence="2">
    <location>
        <position position="1"/>
    </location>
</feature>
<dbReference type="AlphaFoldDB" id="A0A371G6D3"/>
<dbReference type="EMBL" id="QJKJ01006602">
    <property type="protein sequence ID" value="RDX86122.1"/>
    <property type="molecule type" value="Genomic_DNA"/>
</dbReference>
<proteinExistence type="predicted"/>
<comment type="caution">
    <text evidence="2">The sequence shown here is derived from an EMBL/GenBank/DDBJ whole genome shotgun (WGS) entry which is preliminary data.</text>
</comment>
<evidence type="ECO:0000256" key="1">
    <source>
        <dbReference type="SAM" id="MobiDB-lite"/>
    </source>
</evidence>
<dbReference type="OrthoDB" id="767900at2759"/>
<protein>
    <submittedName>
        <fullName evidence="2">Uncharacterized protein</fullName>
    </submittedName>
</protein>
<dbReference type="Proteomes" id="UP000257109">
    <property type="component" value="Unassembled WGS sequence"/>
</dbReference>
<reference evidence="2" key="1">
    <citation type="submission" date="2018-05" db="EMBL/GenBank/DDBJ databases">
        <title>Draft genome of Mucuna pruriens seed.</title>
        <authorList>
            <person name="Nnadi N.E."/>
            <person name="Vos R."/>
            <person name="Hasami M.H."/>
            <person name="Devisetty U.K."/>
            <person name="Aguiy J.C."/>
        </authorList>
    </citation>
    <scope>NUCLEOTIDE SEQUENCE [LARGE SCALE GENOMIC DNA]</scope>
    <source>
        <strain evidence="2">JCA_2017</strain>
    </source>
</reference>
<organism evidence="2 3">
    <name type="scientific">Mucuna pruriens</name>
    <name type="common">Velvet bean</name>
    <name type="synonym">Dolichos pruriens</name>
    <dbReference type="NCBI Taxonomy" id="157652"/>
    <lineage>
        <taxon>Eukaryota</taxon>
        <taxon>Viridiplantae</taxon>
        <taxon>Streptophyta</taxon>
        <taxon>Embryophyta</taxon>
        <taxon>Tracheophyta</taxon>
        <taxon>Spermatophyta</taxon>
        <taxon>Magnoliopsida</taxon>
        <taxon>eudicotyledons</taxon>
        <taxon>Gunneridae</taxon>
        <taxon>Pentapetalae</taxon>
        <taxon>rosids</taxon>
        <taxon>fabids</taxon>
        <taxon>Fabales</taxon>
        <taxon>Fabaceae</taxon>
        <taxon>Papilionoideae</taxon>
        <taxon>50 kb inversion clade</taxon>
        <taxon>NPAAA clade</taxon>
        <taxon>indigoferoid/millettioid clade</taxon>
        <taxon>Phaseoleae</taxon>
        <taxon>Mucuna</taxon>
    </lineage>
</organism>
<accession>A0A371G6D3</accession>
<feature type="compositionally biased region" description="Polar residues" evidence="1">
    <location>
        <begin position="20"/>
        <end position="38"/>
    </location>
</feature>